<keyword evidence="2" id="KW-0808">Transferase</keyword>
<sequence>MSPPRSAPAGRPTRGTTGTNRLRRVDRWIARHPVLRHATDPLVVDLGYGATGVTTFELAARLLPVRPDIEVLGLEIDPERVARAREQLRAVRAGLTGFDPDTHVSFELGGFEIPAPRRPTVIRALNVLRQYDEAEVEEAWARMAGRLTPDGLLVEGTCDEIGRVMTWVAVGADAVPRSLTVSLRLAGLDSPAIAAERLPKALIHRNVPGERIHAFLVDLTREWERSAPLATFSPVQRWRASLQAMQDAGWPLAGRHRWRLGEVTIPWASVAPR</sequence>
<dbReference type="Proteomes" id="UP000594480">
    <property type="component" value="Chromosome"/>
</dbReference>
<name>A0A7S8MX16_9MICO</name>
<dbReference type="RefSeq" id="WP_195692051.1">
    <property type="nucleotide sequence ID" value="NZ_CP064760.1"/>
</dbReference>
<dbReference type="Gene3D" id="3.40.50.150">
    <property type="entry name" value="Vaccinia Virus protein VP39"/>
    <property type="match status" value="1"/>
</dbReference>
<dbReference type="AlphaFoldDB" id="A0A7S8MX16"/>
<evidence type="ECO:0000256" key="1">
    <source>
        <dbReference type="SAM" id="MobiDB-lite"/>
    </source>
</evidence>
<feature type="region of interest" description="Disordered" evidence="1">
    <location>
        <begin position="1"/>
        <end position="21"/>
    </location>
</feature>
<feature type="compositionally biased region" description="Low complexity" evidence="1">
    <location>
        <begin position="10"/>
        <end position="20"/>
    </location>
</feature>
<dbReference type="GO" id="GO:0032259">
    <property type="term" value="P:methylation"/>
    <property type="evidence" value="ECO:0007669"/>
    <property type="project" value="UniProtKB-KW"/>
</dbReference>
<protein>
    <submittedName>
        <fullName evidence="2">Class I SAM-dependent methyltransferase</fullName>
    </submittedName>
</protein>
<keyword evidence="2" id="KW-0489">Methyltransferase</keyword>
<gene>
    <name evidence="2" type="ORF">IT882_12020</name>
</gene>
<dbReference type="KEGG" id="msf:IT882_12020"/>
<keyword evidence="3" id="KW-1185">Reference proteome</keyword>
<organism evidence="2 3">
    <name type="scientific">Microbacterium schleiferi</name>
    <dbReference type="NCBI Taxonomy" id="69362"/>
    <lineage>
        <taxon>Bacteria</taxon>
        <taxon>Bacillati</taxon>
        <taxon>Actinomycetota</taxon>
        <taxon>Actinomycetes</taxon>
        <taxon>Micrococcales</taxon>
        <taxon>Microbacteriaceae</taxon>
        <taxon>Microbacterium</taxon>
    </lineage>
</organism>
<dbReference type="EMBL" id="CP064760">
    <property type="protein sequence ID" value="QPE03960.1"/>
    <property type="molecule type" value="Genomic_DNA"/>
</dbReference>
<proteinExistence type="predicted"/>
<evidence type="ECO:0000313" key="2">
    <source>
        <dbReference type="EMBL" id="QPE03960.1"/>
    </source>
</evidence>
<accession>A0A7S8MX16</accession>
<dbReference type="SUPFAM" id="SSF53335">
    <property type="entry name" value="S-adenosyl-L-methionine-dependent methyltransferases"/>
    <property type="match status" value="1"/>
</dbReference>
<dbReference type="GO" id="GO:0008168">
    <property type="term" value="F:methyltransferase activity"/>
    <property type="evidence" value="ECO:0007669"/>
    <property type="project" value="UniProtKB-KW"/>
</dbReference>
<reference evidence="2 3" key="1">
    <citation type="submission" date="2020-11" db="EMBL/GenBank/DDBJ databases">
        <title>Amino acid is mineralized and recycled by bacteria in oceanic microbiome.</title>
        <authorList>
            <person name="Zheng L.Y."/>
        </authorList>
    </citation>
    <scope>NUCLEOTIDE SEQUENCE [LARGE SCALE GENOMIC DNA]</scope>
    <source>
        <strain evidence="2 3">A32-1</strain>
    </source>
</reference>
<dbReference type="InterPro" id="IPR029063">
    <property type="entry name" value="SAM-dependent_MTases_sf"/>
</dbReference>
<evidence type="ECO:0000313" key="3">
    <source>
        <dbReference type="Proteomes" id="UP000594480"/>
    </source>
</evidence>
<dbReference type="CDD" id="cd02440">
    <property type="entry name" value="AdoMet_MTases"/>
    <property type="match status" value="1"/>
</dbReference>